<dbReference type="Proteomes" id="UP000801492">
    <property type="component" value="Unassembled WGS sequence"/>
</dbReference>
<proteinExistence type="predicted"/>
<keyword evidence="3" id="KW-1185">Reference proteome</keyword>
<evidence type="ECO:0000259" key="1">
    <source>
        <dbReference type="Pfam" id="PF18658"/>
    </source>
</evidence>
<organism evidence="2 3">
    <name type="scientific">Ignelater luminosus</name>
    <name type="common">Cucubano</name>
    <name type="synonym">Pyrophorus luminosus</name>
    <dbReference type="NCBI Taxonomy" id="2038154"/>
    <lineage>
        <taxon>Eukaryota</taxon>
        <taxon>Metazoa</taxon>
        <taxon>Ecdysozoa</taxon>
        <taxon>Arthropoda</taxon>
        <taxon>Hexapoda</taxon>
        <taxon>Insecta</taxon>
        <taxon>Pterygota</taxon>
        <taxon>Neoptera</taxon>
        <taxon>Endopterygota</taxon>
        <taxon>Coleoptera</taxon>
        <taxon>Polyphaga</taxon>
        <taxon>Elateriformia</taxon>
        <taxon>Elateroidea</taxon>
        <taxon>Elateridae</taxon>
        <taxon>Agrypninae</taxon>
        <taxon>Pyrophorini</taxon>
        <taxon>Ignelater</taxon>
    </lineage>
</organism>
<gene>
    <name evidence="2" type="ORF">ILUMI_25152</name>
</gene>
<comment type="caution">
    <text evidence="2">The sequence shown here is derived from an EMBL/GenBank/DDBJ whole genome shotgun (WGS) entry which is preliminary data.</text>
</comment>
<accession>A0A8K0C5X6</accession>
<evidence type="ECO:0000313" key="2">
    <source>
        <dbReference type="EMBL" id="KAF2881004.1"/>
    </source>
</evidence>
<feature type="domain" description="SPIN-DOC-like zinc-finger" evidence="1">
    <location>
        <begin position="13"/>
        <end position="67"/>
    </location>
</feature>
<dbReference type="EMBL" id="VTPC01090876">
    <property type="protein sequence ID" value="KAF2881004.1"/>
    <property type="molecule type" value="Genomic_DNA"/>
</dbReference>
<dbReference type="AlphaFoldDB" id="A0A8K0C5X6"/>
<sequence>MEVARQRKVRKFKEEWTRKFLFKQVQNKAVCLVCNTTFEVLTKFNLKRHFENKHRDYVAVSSEELKKLSEKLQKEWLQRQSTIAPPRNTHIAPTKTCYLIAYKIAKECRPLVDGEFVKECMLEASHLLCPDQKQLFENINLTKDTLVCQINYISDNLFNQLNLKADNFKFCALALELDELSCNSISDISQLSIFIRGINDDFEIMEELLALYPLRGATGEDLFLAVQECMAKVNISWNKIVSITTDGCSSLTDKSGELLKRINNQVEDKIILLHCMRHQEELCNRVLKFDHVVTVVTKIVNFIREHALTHRPFISFIKEIECEHFDPDVRQEPVS</sequence>
<dbReference type="PANTHER" id="PTHR45913:SF9">
    <property type="entry name" value="GENERAL TRANSCRIPTION FACTOR II-I REPEAT DOMAIN-CONTAINING PROTEIN 2-LIKE-RELATED"/>
    <property type="match status" value="1"/>
</dbReference>
<dbReference type="InterPro" id="IPR040647">
    <property type="entry name" value="SPIN-DOC_Znf-C2H2"/>
</dbReference>
<protein>
    <recommendedName>
        <fullName evidence="1">SPIN-DOC-like zinc-finger domain-containing protein</fullName>
    </recommendedName>
</protein>
<evidence type="ECO:0000313" key="3">
    <source>
        <dbReference type="Proteomes" id="UP000801492"/>
    </source>
</evidence>
<reference evidence="2" key="1">
    <citation type="submission" date="2019-08" db="EMBL/GenBank/DDBJ databases">
        <title>The genome of the North American firefly Photinus pyralis.</title>
        <authorList>
            <consortium name="Photinus pyralis genome working group"/>
            <person name="Fallon T.R."/>
            <person name="Sander Lower S.E."/>
            <person name="Weng J.-K."/>
        </authorList>
    </citation>
    <scope>NUCLEOTIDE SEQUENCE</scope>
    <source>
        <strain evidence="2">TRF0915ILg1</strain>
        <tissue evidence="2">Whole body</tissue>
    </source>
</reference>
<dbReference type="PANTHER" id="PTHR45913">
    <property type="entry name" value="EPM2A-INTERACTING PROTEIN 1"/>
    <property type="match status" value="1"/>
</dbReference>
<dbReference type="Pfam" id="PF18658">
    <property type="entry name" value="zf-C2H2_12"/>
    <property type="match status" value="1"/>
</dbReference>
<dbReference type="OrthoDB" id="6431883at2759"/>
<name>A0A8K0C5X6_IGNLU</name>